<organism evidence="2 3">
    <name type="scientific">Hansschlegelia plantiphila</name>
    <dbReference type="NCBI Taxonomy" id="374655"/>
    <lineage>
        <taxon>Bacteria</taxon>
        <taxon>Pseudomonadati</taxon>
        <taxon>Pseudomonadota</taxon>
        <taxon>Alphaproteobacteria</taxon>
        <taxon>Hyphomicrobiales</taxon>
        <taxon>Methylopilaceae</taxon>
        <taxon>Hansschlegelia</taxon>
    </lineage>
</organism>
<feature type="compositionally biased region" description="Low complexity" evidence="1">
    <location>
        <begin position="24"/>
        <end position="35"/>
    </location>
</feature>
<reference evidence="2" key="2">
    <citation type="submission" date="2023-01" db="EMBL/GenBank/DDBJ databases">
        <authorList>
            <person name="Sun Q."/>
            <person name="Evtushenko L."/>
        </authorList>
    </citation>
    <scope>NUCLEOTIDE SEQUENCE</scope>
    <source>
        <strain evidence="2">VKM B-2347</strain>
    </source>
</reference>
<dbReference type="EMBL" id="BSFI01000006">
    <property type="protein sequence ID" value="GLK67517.1"/>
    <property type="molecule type" value="Genomic_DNA"/>
</dbReference>
<evidence type="ECO:0000313" key="3">
    <source>
        <dbReference type="Proteomes" id="UP001143372"/>
    </source>
</evidence>
<keyword evidence="3" id="KW-1185">Reference proteome</keyword>
<feature type="region of interest" description="Disordered" evidence="1">
    <location>
        <begin position="1"/>
        <end position="42"/>
    </location>
</feature>
<sequence>MGEPPPYGGRIAERRVDGERDQQEQGVVNEVQGVGRSIGRGDGSLARAAKLRDTAGAVNAFPETI</sequence>
<comment type="caution">
    <text evidence="2">The sequence shown here is derived from an EMBL/GenBank/DDBJ whole genome shotgun (WGS) entry which is preliminary data.</text>
</comment>
<evidence type="ECO:0000256" key="1">
    <source>
        <dbReference type="SAM" id="MobiDB-lite"/>
    </source>
</evidence>
<protein>
    <submittedName>
        <fullName evidence="2">Uncharacterized protein</fullName>
    </submittedName>
</protein>
<feature type="compositionally biased region" description="Basic and acidic residues" evidence="1">
    <location>
        <begin position="11"/>
        <end position="23"/>
    </location>
</feature>
<reference evidence="2" key="1">
    <citation type="journal article" date="2014" name="Int. J. Syst. Evol. Microbiol.">
        <title>Complete genome sequence of Corynebacterium casei LMG S-19264T (=DSM 44701T), isolated from a smear-ripened cheese.</title>
        <authorList>
            <consortium name="US DOE Joint Genome Institute (JGI-PGF)"/>
            <person name="Walter F."/>
            <person name="Albersmeier A."/>
            <person name="Kalinowski J."/>
            <person name="Ruckert C."/>
        </authorList>
    </citation>
    <scope>NUCLEOTIDE SEQUENCE</scope>
    <source>
        <strain evidence="2">VKM B-2347</strain>
    </source>
</reference>
<proteinExistence type="predicted"/>
<dbReference type="Proteomes" id="UP001143372">
    <property type="component" value="Unassembled WGS sequence"/>
</dbReference>
<name>A0A9W6IYS2_9HYPH</name>
<gene>
    <name evidence="2" type="ORF">GCM10008179_11550</name>
</gene>
<dbReference type="AlphaFoldDB" id="A0A9W6IYS2"/>
<accession>A0A9W6IYS2</accession>
<evidence type="ECO:0000313" key="2">
    <source>
        <dbReference type="EMBL" id="GLK67517.1"/>
    </source>
</evidence>